<dbReference type="CDD" id="cd04333">
    <property type="entry name" value="ProX_deacylase"/>
    <property type="match status" value="1"/>
</dbReference>
<feature type="domain" description="YbaK/aminoacyl-tRNA synthetase-associated" evidence="1">
    <location>
        <begin position="30"/>
        <end position="149"/>
    </location>
</feature>
<reference evidence="2" key="1">
    <citation type="submission" date="2020-05" db="EMBL/GenBank/DDBJ databases">
        <authorList>
            <person name="Chiriac C."/>
            <person name="Salcher M."/>
            <person name="Ghai R."/>
            <person name="Kavagutti S V."/>
        </authorList>
    </citation>
    <scope>NUCLEOTIDE SEQUENCE</scope>
</reference>
<dbReference type="AlphaFoldDB" id="A0A6J6EQS9"/>
<dbReference type="EMBL" id="CAEZTU010000031">
    <property type="protein sequence ID" value="CAB4578911.1"/>
    <property type="molecule type" value="Genomic_DNA"/>
</dbReference>
<accession>A0A6J6EQS9</accession>
<evidence type="ECO:0000259" key="1">
    <source>
        <dbReference type="Pfam" id="PF04073"/>
    </source>
</evidence>
<protein>
    <submittedName>
        <fullName evidence="2">Unannotated protein</fullName>
    </submittedName>
</protein>
<organism evidence="2">
    <name type="scientific">freshwater metagenome</name>
    <dbReference type="NCBI Taxonomy" id="449393"/>
    <lineage>
        <taxon>unclassified sequences</taxon>
        <taxon>metagenomes</taxon>
        <taxon>ecological metagenomes</taxon>
    </lineage>
</organism>
<gene>
    <name evidence="2" type="ORF">UFOPK1740_00763</name>
</gene>
<dbReference type="SUPFAM" id="SSF55826">
    <property type="entry name" value="YbaK/ProRS associated domain"/>
    <property type="match status" value="1"/>
</dbReference>
<sequence>MNQAEHPSVIKFRKAATDLGVKGEVIKTQETARTADEAAATLGVQVGQIVKSLVFEADGETVLVLTSGENKVDTNKVALAFNVSKVGKADADKTREVTGYAIGGVPPLGHATKMKILIDETFKKFDEIWAAAGHPHFVFPTTYEELVRLSGAIPADVALKG</sequence>
<dbReference type="Pfam" id="PF04073">
    <property type="entry name" value="tRNA_edit"/>
    <property type="match status" value="1"/>
</dbReference>
<dbReference type="InterPro" id="IPR036754">
    <property type="entry name" value="YbaK/aa-tRNA-synt-asso_dom_sf"/>
</dbReference>
<dbReference type="PANTHER" id="PTHR30411">
    <property type="entry name" value="CYTOPLASMIC PROTEIN"/>
    <property type="match status" value="1"/>
</dbReference>
<dbReference type="Gene3D" id="3.90.960.10">
    <property type="entry name" value="YbaK/aminoacyl-tRNA synthetase-associated domain"/>
    <property type="match status" value="1"/>
</dbReference>
<dbReference type="PANTHER" id="PTHR30411:SF1">
    <property type="entry name" value="CYTOPLASMIC PROTEIN"/>
    <property type="match status" value="1"/>
</dbReference>
<evidence type="ECO:0000313" key="2">
    <source>
        <dbReference type="EMBL" id="CAB4578911.1"/>
    </source>
</evidence>
<dbReference type="GO" id="GO:0002161">
    <property type="term" value="F:aminoacyl-tRNA deacylase activity"/>
    <property type="evidence" value="ECO:0007669"/>
    <property type="project" value="InterPro"/>
</dbReference>
<name>A0A6J6EQS9_9ZZZZ</name>
<dbReference type="InterPro" id="IPR007214">
    <property type="entry name" value="YbaK/aa-tRNA-synth-assoc-dom"/>
</dbReference>
<proteinExistence type="predicted"/>